<reference evidence="1" key="1">
    <citation type="journal article" date="2019" name="Sci. Rep.">
        <title>Draft genome of Tanacetum cinerariifolium, the natural source of mosquito coil.</title>
        <authorList>
            <person name="Yamashiro T."/>
            <person name="Shiraishi A."/>
            <person name="Satake H."/>
            <person name="Nakayama K."/>
        </authorList>
    </citation>
    <scope>NUCLEOTIDE SEQUENCE</scope>
</reference>
<accession>A0A699U1C9</accession>
<organism evidence="1">
    <name type="scientific">Tanacetum cinerariifolium</name>
    <name type="common">Dalmatian daisy</name>
    <name type="synonym">Chrysanthemum cinerariifolium</name>
    <dbReference type="NCBI Taxonomy" id="118510"/>
    <lineage>
        <taxon>Eukaryota</taxon>
        <taxon>Viridiplantae</taxon>
        <taxon>Streptophyta</taxon>
        <taxon>Embryophyta</taxon>
        <taxon>Tracheophyta</taxon>
        <taxon>Spermatophyta</taxon>
        <taxon>Magnoliopsida</taxon>
        <taxon>eudicotyledons</taxon>
        <taxon>Gunneridae</taxon>
        <taxon>Pentapetalae</taxon>
        <taxon>asterids</taxon>
        <taxon>campanulids</taxon>
        <taxon>Asterales</taxon>
        <taxon>Asteraceae</taxon>
        <taxon>Asteroideae</taxon>
        <taxon>Anthemideae</taxon>
        <taxon>Anthemidinae</taxon>
        <taxon>Tanacetum</taxon>
    </lineage>
</organism>
<sequence length="96" mass="11427">MFCVKTLRTSILSKEWRYRWIKIPKLVFVEEKVQVLTDGAESDKPDLFDEEQAILRPSKRQKMDKKNKLLYDISQVLLMHMGPIHEFTLKMVTDDD</sequence>
<comment type="caution">
    <text evidence="1">The sequence shown here is derived from an EMBL/GenBank/DDBJ whole genome shotgun (WGS) entry which is preliminary data.</text>
</comment>
<dbReference type="AlphaFoldDB" id="A0A699U1C9"/>
<proteinExistence type="predicted"/>
<feature type="non-terminal residue" evidence="1">
    <location>
        <position position="96"/>
    </location>
</feature>
<name>A0A699U1C9_TANCI</name>
<gene>
    <name evidence="1" type="ORF">Tci_888029</name>
</gene>
<evidence type="ECO:0000313" key="1">
    <source>
        <dbReference type="EMBL" id="GFD16060.1"/>
    </source>
</evidence>
<dbReference type="EMBL" id="BKCJ011290804">
    <property type="protein sequence ID" value="GFD16060.1"/>
    <property type="molecule type" value="Genomic_DNA"/>
</dbReference>
<protein>
    <submittedName>
        <fullName evidence="1">Uncharacterized protein</fullName>
    </submittedName>
</protein>